<keyword evidence="8 13" id="KW-1133">Transmembrane helix</keyword>
<dbReference type="AlphaFoldDB" id="A0A1I2ZPV9"/>
<evidence type="ECO:0000256" key="3">
    <source>
        <dbReference type="ARBA" id="ARBA00012438"/>
    </source>
</evidence>
<dbReference type="Pfam" id="PF00672">
    <property type="entry name" value="HAMP"/>
    <property type="match status" value="1"/>
</dbReference>
<dbReference type="InterPro" id="IPR003660">
    <property type="entry name" value="HAMP_dom"/>
</dbReference>
<reference evidence="17 19" key="2">
    <citation type="submission" date="2019-03" db="EMBL/GenBank/DDBJ databases">
        <title>Genomics of glacier-inhabiting Cryobacterium strains.</title>
        <authorList>
            <person name="Liu Q."/>
            <person name="Xin Y.-H."/>
        </authorList>
    </citation>
    <scope>NUCLEOTIDE SEQUENCE [LARGE SCALE GENOMIC DNA]</scope>
    <source>
        <strain evidence="17 19">Hh34</strain>
    </source>
</reference>
<dbReference type="GO" id="GO:0000155">
    <property type="term" value="F:phosphorelay sensor kinase activity"/>
    <property type="evidence" value="ECO:0007669"/>
    <property type="project" value="InterPro"/>
</dbReference>
<dbReference type="SMART" id="SM00304">
    <property type="entry name" value="HAMP"/>
    <property type="match status" value="1"/>
</dbReference>
<evidence type="ECO:0000256" key="4">
    <source>
        <dbReference type="ARBA" id="ARBA00022553"/>
    </source>
</evidence>
<dbReference type="InterPro" id="IPR036890">
    <property type="entry name" value="HATPase_C_sf"/>
</dbReference>
<keyword evidence="6 13" id="KW-0812">Transmembrane</keyword>
<evidence type="ECO:0000256" key="6">
    <source>
        <dbReference type="ARBA" id="ARBA00022692"/>
    </source>
</evidence>
<keyword evidence="5" id="KW-0808">Transferase</keyword>
<feature type="transmembrane region" description="Helical" evidence="13">
    <location>
        <begin position="12"/>
        <end position="33"/>
    </location>
</feature>
<dbReference type="Pfam" id="PF00512">
    <property type="entry name" value="HisKA"/>
    <property type="match status" value="1"/>
</dbReference>
<dbReference type="PRINTS" id="PR00344">
    <property type="entry name" value="BCTRLSENSOR"/>
</dbReference>
<keyword evidence="4" id="KW-0597">Phosphoprotein</keyword>
<comment type="subcellular location">
    <subcellularLocation>
        <location evidence="2">Cell membrane</location>
    </subcellularLocation>
</comment>
<dbReference type="InterPro" id="IPR003661">
    <property type="entry name" value="HisK_dim/P_dom"/>
</dbReference>
<evidence type="ECO:0000256" key="7">
    <source>
        <dbReference type="ARBA" id="ARBA00022777"/>
    </source>
</evidence>
<evidence type="ECO:0000256" key="1">
    <source>
        <dbReference type="ARBA" id="ARBA00000085"/>
    </source>
</evidence>
<keyword evidence="9" id="KW-0902">Two-component regulatory system</keyword>
<evidence type="ECO:0000313" key="17">
    <source>
        <dbReference type="EMBL" id="TFB89579.1"/>
    </source>
</evidence>
<gene>
    <name evidence="17" type="ORF">E3O11_00805</name>
    <name evidence="16" type="ORF">SAMN05216274_104170</name>
</gene>
<dbReference type="GO" id="GO:0005886">
    <property type="term" value="C:plasma membrane"/>
    <property type="evidence" value="ECO:0007669"/>
    <property type="project" value="UniProtKB-SubCell"/>
</dbReference>
<feature type="region of interest" description="Disordered" evidence="12">
    <location>
        <begin position="82"/>
        <end position="109"/>
    </location>
</feature>
<dbReference type="Proteomes" id="UP000297963">
    <property type="component" value="Unassembled WGS sequence"/>
</dbReference>
<dbReference type="Gene3D" id="3.30.565.10">
    <property type="entry name" value="Histidine kinase-like ATPase, C-terminal domain"/>
    <property type="match status" value="1"/>
</dbReference>
<dbReference type="SMART" id="SM00387">
    <property type="entry name" value="HATPase_c"/>
    <property type="match status" value="1"/>
</dbReference>
<comment type="catalytic activity">
    <reaction evidence="1">
        <text>ATP + protein L-histidine = ADP + protein N-phospho-L-histidine.</text>
        <dbReference type="EC" id="2.7.13.3"/>
    </reaction>
</comment>
<evidence type="ECO:0000256" key="11">
    <source>
        <dbReference type="SAM" id="Coils"/>
    </source>
</evidence>
<dbReference type="InterPro" id="IPR003594">
    <property type="entry name" value="HATPase_dom"/>
</dbReference>
<sequence length="475" mass="49593">MRTTSLRLRVVAAVLAMLTIVLVTVGILINVVLGGQLRADLQQRLIDRAGYAQILAEEGLAAQSLANRLTGDDVTVTYSVGGDTVYGRTDPTPRGDRGPGAPPHAETVPGAVVTQSGDRLSVTQTVAGGTLTLSSSEAGIDAALAQLRTIEVVAGALTIVVTGLLLTGVVGVALRPLTRMTELALAITQGGRGGRLRPSNPRTEIGRTAGAFDDMLQALETAENTSRQAAADAQAAEITARDAAQVAAAAEERMRRLLADVSHELRTPVAGLQASAETLLRDNPARAERESLTVGMIQQTQRAARLVDDLLLMTRLDQGDEGAAFEPVDLSALTRDVVAEQRMLGASREFDLAVAAEVWVSGDAQRLAQIVTNLLGNARTATEPGGSIRTSLAIVDGTARLEVNDSGAGVPAPDRERIFERFVRLDPSRASNRGGSGLGLSIALALARAHGGTLECLEPVATGARFVLTLPLARA</sequence>
<dbReference type="PROSITE" id="PS50109">
    <property type="entry name" value="HIS_KIN"/>
    <property type="match status" value="1"/>
</dbReference>
<dbReference type="PANTHER" id="PTHR45436">
    <property type="entry name" value="SENSOR HISTIDINE KINASE YKOH"/>
    <property type="match status" value="1"/>
</dbReference>
<feature type="domain" description="Histidine kinase" evidence="14">
    <location>
        <begin position="260"/>
        <end position="474"/>
    </location>
</feature>
<dbReference type="SMART" id="SM00388">
    <property type="entry name" value="HisKA"/>
    <property type="match status" value="1"/>
</dbReference>
<dbReference type="STRING" id="995038.SAMN05216274_104170"/>
<evidence type="ECO:0000313" key="19">
    <source>
        <dbReference type="Proteomes" id="UP000297963"/>
    </source>
</evidence>
<dbReference type="EMBL" id="SOFE01000001">
    <property type="protein sequence ID" value="TFB89579.1"/>
    <property type="molecule type" value="Genomic_DNA"/>
</dbReference>
<dbReference type="InterPro" id="IPR005467">
    <property type="entry name" value="His_kinase_dom"/>
</dbReference>
<feature type="coiled-coil region" evidence="11">
    <location>
        <begin position="219"/>
        <end position="260"/>
    </location>
</feature>
<dbReference type="EMBL" id="FOPW01000004">
    <property type="protein sequence ID" value="SFH39111.1"/>
    <property type="molecule type" value="Genomic_DNA"/>
</dbReference>
<reference evidence="16 18" key="1">
    <citation type="submission" date="2016-10" db="EMBL/GenBank/DDBJ databases">
        <authorList>
            <person name="Varghese N."/>
            <person name="Submissions S."/>
        </authorList>
    </citation>
    <scope>NUCLEOTIDE SEQUENCE [LARGE SCALE GENOMIC DNA]</scope>
    <source>
        <strain evidence="16 18">GMCC 1.11211</strain>
    </source>
</reference>
<evidence type="ECO:0000256" key="2">
    <source>
        <dbReference type="ARBA" id="ARBA00004236"/>
    </source>
</evidence>
<evidence type="ECO:0000256" key="10">
    <source>
        <dbReference type="ARBA" id="ARBA00023136"/>
    </source>
</evidence>
<evidence type="ECO:0000313" key="16">
    <source>
        <dbReference type="EMBL" id="SFH39111.1"/>
    </source>
</evidence>
<keyword evidence="11" id="KW-0175">Coiled coil</keyword>
<dbReference type="SUPFAM" id="SSF55874">
    <property type="entry name" value="ATPase domain of HSP90 chaperone/DNA topoisomerase II/histidine kinase"/>
    <property type="match status" value="1"/>
</dbReference>
<dbReference type="InterPro" id="IPR036097">
    <property type="entry name" value="HisK_dim/P_sf"/>
</dbReference>
<dbReference type="PANTHER" id="PTHR45436:SF5">
    <property type="entry name" value="SENSOR HISTIDINE KINASE TRCS"/>
    <property type="match status" value="1"/>
</dbReference>
<evidence type="ECO:0000259" key="14">
    <source>
        <dbReference type="PROSITE" id="PS50109"/>
    </source>
</evidence>
<organism evidence="17 19">
    <name type="scientific">Cryobacterium levicorallinum</name>
    <dbReference type="NCBI Taxonomy" id="995038"/>
    <lineage>
        <taxon>Bacteria</taxon>
        <taxon>Bacillati</taxon>
        <taxon>Actinomycetota</taxon>
        <taxon>Actinomycetes</taxon>
        <taxon>Micrococcales</taxon>
        <taxon>Microbacteriaceae</taxon>
        <taxon>Cryobacterium</taxon>
    </lineage>
</organism>
<accession>A0A1I2ZPV9</accession>
<dbReference type="SUPFAM" id="SSF47384">
    <property type="entry name" value="Homodimeric domain of signal transducing histidine kinase"/>
    <property type="match status" value="1"/>
</dbReference>
<protein>
    <recommendedName>
        <fullName evidence="3">histidine kinase</fullName>
        <ecNumber evidence="3">2.7.13.3</ecNumber>
    </recommendedName>
</protein>
<dbReference type="CDD" id="cd00075">
    <property type="entry name" value="HATPase"/>
    <property type="match status" value="1"/>
</dbReference>
<dbReference type="CDD" id="cd06225">
    <property type="entry name" value="HAMP"/>
    <property type="match status" value="1"/>
</dbReference>
<dbReference type="RefSeq" id="WP_092448873.1">
    <property type="nucleotide sequence ID" value="NZ_BKAC01000002.1"/>
</dbReference>
<evidence type="ECO:0000256" key="9">
    <source>
        <dbReference type="ARBA" id="ARBA00023012"/>
    </source>
</evidence>
<comment type="caution">
    <text evidence="17">The sequence shown here is derived from an EMBL/GenBank/DDBJ whole genome shotgun (WGS) entry which is preliminary data.</text>
</comment>
<keyword evidence="10 13" id="KW-0472">Membrane</keyword>
<dbReference type="Proteomes" id="UP000199681">
    <property type="component" value="Unassembled WGS sequence"/>
</dbReference>
<name>A0A1I2ZPV9_9MICO</name>
<evidence type="ECO:0000259" key="15">
    <source>
        <dbReference type="PROSITE" id="PS50885"/>
    </source>
</evidence>
<dbReference type="EC" id="2.7.13.3" evidence="3"/>
<dbReference type="PROSITE" id="PS50885">
    <property type="entry name" value="HAMP"/>
    <property type="match status" value="1"/>
</dbReference>
<keyword evidence="18" id="KW-1185">Reference proteome</keyword>
<evidence type="ECO:0000256" key="5">
    <source>
        <dbReference type="ARBA" id="ARBA00022679"/>
    </source>
</evidence>
<evidence type="ECO:0000256" key="12">
    <source>
        <dbReference type="SAM" id="MobiDB-lite"/>
    </source>
</evidence>
<feature type="transmembrane region" description="Helical" evidence="13">
    <location>
        <begin position="152"/>
        <end position="174"/>
    </location>
</feature>
<evidence type="ECO:0000313" key="18">
    <source>
        <dbReference type="Proteomes" id="UP000199681"/>
    </source>
</evidence>
<dbReference type="Pfam" id="PF02518">
    <property type="entry name" value="HATPase_c"/>
    <property type="match status" value="1"/>
</dbReference>
<dbReference type="CDD" id="cd00082">
    <property type="entry name" value="HisKA"/>
    <property type="match status" value="1"/>
</dbReference>
<dbReference type="InterPro" id="IPR050428">
    <property type="entry name" value="TCS_sensor_his_kinase"/>
</dbReference>
<keyword evidence="7 17" id="KW-0418">Kinase</keyword>
<dbReference type="Gene3D" id="6.10.340.10">
    <property type="match status" value="1"/>
</dbReference>
<dbReference type="Gene3D" id="1.10.287.130">
    <property type="match status" value="1"/>
</dbReference>
<proteinExistence type="predicted"/>
<feature type="domain" description="HAMP" evidence="15">
    <location>
        <begin position="171"/>
        <end position="224"/>
    </location>
</feature>
<evidence type="ECO:0000256" key="13">
    <source>
        <dbReference type="SAM" id="Phobius"/>
    </source>
</evidence>
<evidence type="ECO:0000256" key="8">
    <source>
        <dbReference type="ARBA" id="ARBA00022989"/>
    </source>
</evidence>
<dbReference type="InterPro" id="IPR004358">
    <property type="entry name" value="Sig_transdc_His_kin-like_C"/>
</dbReference>